<protein>
    <submittedName>
        <fullName evidence="2">Uncharacterized protein</fullName>
    </submittedName>
</protein>
<proteinExistence type="predicted"/>
<feature type="region of interest" description="Disordered" evidence="1">
    <location>
        <begin position="43"/>
        <end position="152"/>
    </location>
</feature>
<name>A0A418WGK3_9PROT</name>
<comment type="caution">
    <text evidence="2">The sequence shown here is derived from an EMBL/GenBank/DDBJ whole genome shotgun (WGS) entry which is preliminary data.</text>
</comment>
<accession>A0A418WGK3</accession>
<dbReference type="Proteomes" id="UP000284605">
    <property type="component" value="Unassembled WGS sequence"/>
</dbReference>
<sequence>MITPEPERDADRVPPTGDHVMKKLLVTTFAVGVILAGASADAFARQRSSTATGRNGGTVTRDFQSGCANGTCSRGRSVTGPQGATRSHSGSVTNNGDGTYSTQRTGEGRRGGTYSGSGTTDGNGTYSYSGTATGPNGQSVTKEKSVTVTPAP</sequence>
<reference evidence="2 3" key="1">
    <citation type="submission" date="2018-09" db="EMBL/GenBank/DDBJ databases">
        <authorList>
            <person name="Zhu H."/>
        </authorList>
    </citation>
    <scope>NUCLEOTIDE SEQUENCE [LARGE SCALE GENOMIC DNA]</scope>
    <source>
        <strain evidence="2 3">K1W22B-8</strain>
    </source>
</reference>
<feature type="compositionally biased region" description="Gly residues" evidence="1">
    <location>
        <begin position="111"/>
        <end position="121"/>
    </location>
</feature>
<dbReference type="EMBL" id="QYUK01000011">
    <property type="protein sequence ID" value="RJF89019.1"/>
    <property type="molecule type" value="Genomic_DNA"/>
</dbReference>
<dbReference type="AlphaFoldDB" id="A0A418WGK3"/>
<keyword evidence="3" id="KW-1185">Reference proteome</keyword>
<feature type="compositionally biased region" description="Polar residues" evidence="1">
    <location>
        <begin position="46"/>
        <end position="100"/>
    </location>
</feature>
<organism evidence="2 3">
    <name type="scientific">Oleomonas cavernae</name>
    <dbReference type="NCBI Taxonomy" id="2320859"/>
    <lineage>
        <taxon>Bacteria</taxon>
        <taxon>Pseudomonadati</taxon>
        <taxon>Pseudomonadota</taxon>
        <taxon>Alphaproteobacteria</taxon>
        <taxon>Acetobacterales</taxon>
        <taxon>Acetobacteraceae</taxon>
        <taxon>Oleomonas</taxon>
    </lineage>
</organism>
<evidence type="ECO:0000313" key="2">
    <source>
        <dbReference type="EMBL" id="RJF89019.1"/>
    </source>
</evidence>
<evidence type="ECO:0000256" key="1">
    <source>
        <dbReference type="SAM" id="MobiDB-lite"/>
    </source>
</evidence>
<evidence type="ECO:0000313" key="3">
    <source>
        <dbReference type="Proteomes" id="UP000284605"/>
    </source>
</evidence>
<gene>
    <name evidence="2" type="ORF">D3874_20255</name>
</gene>
<feature type="compositionally biased region" description="Low complexity" evidence="1">
    <location>
        <begin position="122"/>
        <end position="131"/>
    </location>
</feature>